<dbReference type="Gene3D" id="3.40.50.2300">
    <property type="match status" value="1"/>
</dbReference>
<evidence type="ECO:0000256" key="1">
    <source>
        <dbReference type="ARBA" id="ARBA00022553"/>
    </source>
</evidence>
<dbReference type="PROSITE" id="PS50110">
    <property type="entry name" value="RESPONSE_REGULATORY"/>
    <property type="match status" value="1"/>
</dbReference>
<keyword evidence="1 6" id="KW-0597">Phosphoprotein</keyword>
<keyword evidence="5" id="KW-0804">Transcription</keyword>
<evidence type="ECO:0000256" key="4">
    <source>
        <dbReference type="ARBA" id="ARBA00023125"/>
    </source>
</evidence>
<dbReference type="InterPro" id="IPR001867">
    <property type="entry name" value="OmpR/PhoB-type_DNA-bd"/>
</dbReference>
<evidence type="ECO:0000256" key="3">
    <source>
        <dbReference type="ARBA" id="ARBA00023015"/>
    </source>
</evidence>
<dbReference type="InterPro" id="IPR011006">
    <property type="entry name" value="CheY-like_superfamily"/>
</dbReference>
<sequence length="231" mass="25576">MTTLPQTLALIDDDVAFSEYLTQFLQQQGISVRWFADSDDLLCSERPFEFDFYIVDLMLPGVDGLSLLRLLRRRTDAGVLVVSGKLGNDVFDQVIGAGADMHLAKPVTFEQVLLAVGSVYRRAARTLDATPAQAWRLDELQRRLVAPDGATIELSPTDVSVLACLLEAKGETVGHQTLLSLLGLSSEDDPNRLHATIYRLRRRIERATPALVPLQSKSRVGYVFRAPLVRA</sequence>
<accession>A0ABU9CFA5</accession>
<gene>
    <name evidence="10" type="ORF">AACH10_09075</name>
</gene>
<dbReference type="SMART" id="SM00862">
    <property type="entry name" value="Trans_reg_C"/>
    <property type="match status" value="1"/>
</dbReference>
<feature type="modified residue" description="4-aspartylphosphate" evidence="6">
    <location>
        <position position="56"/>
    </location>
</feature>
<feature type="domain" description="Response regulatory" evidence="8">
    <location>
        <begin position="7"/>
        <end position="120"/>
    </location>
</feature>
<protein>
    <submittedName>
        <fullName evidence="10">Response regulator transcription factor</fullName>
    </submittedName>
</protein>
<dbReference type="SUPFAM" id="SSF52172">
    <property type="entry name" value="CheY-like"/>
    <property type="match status" value="1"/>
</dbReference>
<dbReference type="InterPro" id="IPR001789">
    <property type="entry name" value="Sig_transdc_resp-reg_receiver"/>
</dbReference>
<dbReference type="RefSeq" id="WP_341410066.1">
    <property type="nucleotide sequence ID" value="NZ_JBBUTH010000004.1"/>
</dbReference>
<feature type="domain" description="OmpR/PhoB-type" evidence="9">
    <location>
        <begin position="124"/>
        <end position="226"/>
    </location>
</feature>
<evidence type="ECO:0000256" key="2">
    <source>
        <dbReference type="ARBA" id="ARBA00023012"/>
    </source>
</evidence>
<evidence type="ECO:0000259" key="9">
    <source>
        <dbReference type="PROSITE" id="PS51755"/>
    </source>
</evidence>
<dbReference type="EMBL" id="JBBUTH010000004">
    <property type="protein sequence ID" value="MEK8050388.1"/>
    <property type="molecule type" value="Genomic_DNA"/>
</dbReference>
<keyword evidence="2" id="KW-0902">Two-component regulatory system</keyword>
<keyword evidence="3" id="KW-0805">Transcription regulation</keyword>
<evidence type="ECO:0000256" key="7">
    <source>
        <dbReference type="PROSITE-ProRule" id="PRU01091"/>
    </source>
</evidence>
<feature type="DNA-binding region" description="OmpR/PhoB-type" evidence="7">
    <location>
        <begin position="124"/>
        <end position="226"/>
    </location>
</feature>
<keyword evidence="4 7" id="KW-0238">DNA-binding</keyword>
<dbReference type="InterPro" id="IPR039420">
    <property type="entry name" value="WalR-like"/>
</dbReference>
<dbReference type="Pfam" id="PF00486">
    <property type="entry name" value="Trans_reg_C"/>
    <property type="match status" value="1"/>
</dbReference>
<dbReference type="PANTHER" id="PTHR48111:SF1">
    <property type="entry name" value="TWO-COMPONENT RESPONSE REGULATOR ORR33"/>
    <property type="match status" value="1"/>
</dbReference>
<dbReference type="SMART" id="SM00448">
    <property type="entry name" value="REC"/>
    <property type="match status" value="1"/>
</dbReference>
<dbReference type="InterPro" id="IPR036388">
    <property type="entry name" value="WH-like_DNA-bd_sf"/>
</dbReference>
<dbReference type="SUPFAM" id="SSF46894">
    <property type="entry name" value="C-terminal effector domain of the bipartite response regulators"/>
    <property type="match status" value="1"/>
</dbReference>
<comment type="caution">
    <text evidence="10">The sequence shown here is derived from an EMBL/GenBank/DDBJ whole genome shotgun (WGS) entry which is preliminary data.</text>
</comment>
<evidence type="ECO:0000313" key="11">
    <source>
        <dbReference type="Proteomes" id="UP001365405"/>
    </source>
</evidence>
<dbReference type="Proteomes" id="UP001365405">
    <property type="component" value="Unassembled WGS sequence"/>
</dbReference>
<dbReference type="Pfam" id="PF00072">
    <property type="entry name" value="Response_reg"/>
    <property type="match status" value="1"/>
</dbReference>
<dbReference type="PROSITE" id="PS51755">
    <property type="entry name" value="OMPR_PHOB"/>
    <property type="match status" value="1"/>
</dbReference>
<organism evidence="10 11">
    <name type="scientific">Pseudaquabacterium inlustre</name>
    <dbReference type="NCBI Taxonomy" id="2984192"/>
    <lineage>
        <taxon>Bacteria</taxon>
        <taxon>Pseudomonadati</taxon>
        <taxon>Pseudomonadota</taxon>
        <taxon>Betaproteobacteria</taxon>
        <taxon>Burkholderiales</taxon>
        <taxon>Sphaerotilaceae</taxon>
        <taxon>Pseudaquabacterium</taxon>
    </lineage>
</organism>
<proteinExistence type="predicted"/>
<keyword evidence="11" id="KW-1185">Reference proteome</keyword>
<name>A0ABU9CFA5_9BURK</name>
<dbReference type="Gene3D" id="1.10.10.10">
    <property type="entry name" value="Winged helix-like DNA-binding domain superfamily/Winged helix DNA-binding domain"/>
    <property type="match status" value="1"/>
</dbReference>
<dbReference type="PANTHER" id="PTHR48111">
    <property type="entry name" value="REGULATOR OF RPOS"/>
    <property type="match status" value="1"/>
</dbReference>
<reference evidence="10 11" key="1">
    <citation type="submission" date="2024-04" db="EMBL/GenBank/DDBJ databases">
        <title>Novel species of the genus Ideonella isolated from streams.</title>
        <authorList>
            <person name="Lu H."/>
        </authorList>
    </citation>
    <scope>NUCLEOTIDE SEQUENCE [LARGE SCALE GENOMIC DNA]</scope>
    <source>
        <strain evidence="10 11">DXS22W</strain>
    </source>
</reference>
<evidence type="ECO:0000313" key="10">
    <source>
        <dbReference type="EMBL" id="MEK8050388.1"/>
    </source>
</evidence>
<dbReference type="InterPro" id="IPR016032">
    <property type="entry name" value="Sig_transdc_resp-reg_C-effctor"/>
</dbReference>
<evidence type="ECO:0000256" key="6">
    <source>
        <dbReference type="PROSITE-ProRule" id="PRU00169"/>
    </source>
</evidence>
<evidence type="ECO:0000256" key="5">
    <source>
        <dbReference type="ARBA" id="ARBA00023163"/>
    </source>
</evidence>
<evidence type="ECO:0000259" key="8">
    <source>
        <dbReference type="PROSITE" id="PS50110"/>
    </source>
</evidence>